<evidence type="ECO:0000313" key="2">
    <source>
        <dbReference type="Proteomes" id="UP000298327"/>
    </source>
</evidence>
<sequence length="281" mass="31283">MQEMPNTIIHRTPPEIWLSIFEQATFVPHAFDTNATDPFDVPGTPIALDPSTQNMLQSALATKMSLVLVRKSWNDLATPLLYQAITVRNDRSLLSLRDTLIQWDKHLASAGSVVSALRVRRLDLFRWSPSPETTVDIFIDVLRHLPDLEVFCASTRFHRSPEIRSCLQALIANCTPSLRKCILPPLLKVSQPQYEHFIAHCPSFPPIHIVPSLGGVSDVSNSPGVVDFLVHQSSPANPVPSHPITSACLRLVVRVLHQQSGDFLQHPRPIHSDTPNPHVLA</sequence>
<dbReference type="AlphaFoldDB" id="A0A4Y9Y1L1"/>
<evidence type="ECO:0000313" key="1">
    <source>
        <dbReference type="EMBL" id="TFY56245.1"/>
    </source>
</evidence>
<keyword evidence="2" id="KW-1185">Reference proteome</keyword>
<reference evidence="1 2" key="1">
    <citation type="submission" date="2019-02" db="EMBL/GenBank/DDBJ databases">
        <title>Genome sequencing of the rare red list fungi Dentipellis fragilis.</title>
        <authorList>
            <person name="Buettner E."/>
            <person name="Kellner H."/>
        </authorList>
    </citation>
    <scope>NUCLEOTIDE SEQUENCE [LARGE SCALE GENOMIC DNA]</scope>
    <source>
        <strain evidence="1 2">DSM 105465</strain>
    </source>
</reference>
<dbReference type="OrthoDB" id="3232644at2759"/>
<evidence type="ECO:0008006" key="3">
    <source>
        <dbReference type="Google" id="ProtNLM"/>
    </source>
</evidence>
<organism evidence="1 2">
    <name type="scientific">Dentipellis fragilis</name>
    <dbReference type="NCBI Taxonomy" id="205917"/>
    <lineage>
        <taxon>Eukaryota</taxon>
        <taxon>Fungi</taxon>
        <taxon>Dikarya</taxon>
        <taxon>Basidiomycota</taxon>
        <taxon>Agaricomycotina</taxon>
        <taxon>Agaricomycetes</taxon>
        <taxon>Russulales</taxon>
        <taxon>Hericiaceae</taxon>
        <taxon>Dentipellis</taxon>
    </lineage>
</organism>
<proteinExistence type="predicted"/>
<name>A0A4Y9Y1L1_9AGAM</name>
<accession>A0A4Y9Y1L1</accession>
<dbReference type="Proteomes" id="UP000298327">
    <property type="component" value="Unassembled WGS sequence"/>
</dbReference>
<gene>
    <name evidence="1" type="ORF">EVG20_g9005</name>
</gene>
<comment type="caution">
    <text evidence="1">The sequence shown here is derived from an EMBL/GenBank/DDBJ whole genome shotgun (WGS) entry which is preliminary data.</text>
</comment>
<dbReference type="EMBL" id="SEOQ01000844">
    <property type="protein sequence ID" value="TFY56245.1"/>
    <property type="molecule type" value="Genomic_DNA"/>
</dbReference>
<protein>
    <recommendedName>
        <fullName evidence="3">F-box domain-containing protein</fullName>
    </recommendedName>
</protein>